<dbReference type="GO" id="GO:0019028">
    <property type="term" value="C:viral capsid"/>
    <property type="evidence" value="ECO:0007669"/>
    <property type="project" value="UniProtKB-KW"/>
</dbReference>
<keyword evidence="3" id="KW-0946">Virion</keyword>
<dbReference type="EMBL" id="MG452721">
    <property type="protein sequence ID" value="AZB49164.1"/>
    <property type="molecule type" value="Genomic_DNA"/>
</dbReference>
<feature type="region of interest" description="Disordered" evidence="4">
    <location>
        <begin position="1"/>
        <end position="46"/>
    </location>
</feature>
<sequence length="181" mass="20256">MPIAKMPTTCPETTYAPELTETTEPSTRPPSPRLEDKIELDFPESTIPERLKEIPKGNQSDTEYKRTRRLYLIYILASRCFEELMSKKTGIIRKQHYADMLQSKQNTTPHLSSKRGIPSSSRTSGHLFFPTSLSAVPSDLQTGSSSSSLTTSFPPLPEDSTFPEDESDLIPTGPKPKPKKK</sequence>
<feature type="region of interest" description="Disordered" evidence="4">
    <location>
        <begin position="104"/>
        <end position="124"/>
    </location>
</feature>
<keyword evidence="1" id="KW-0167">Capsid protein</keyword>
<evidence type="ECO:0000256" key="1">
    <source>
        <dbReference type="ARBA" id="ARBA00022561"/>
    </source>
</evidence>
<dbReference type="KEGG" id="vg:65102718"/>
<feature type="region of interest" description="Disordered" evidence="4">
    <location>
        <begin position="138"/>
        <end position="181"/>
    </location>
</feature>
<evidence type="ECO:0000313" key="6">
    <source>
        <dbReference type="Proteomes" id="UP000679767"/>
    </source>
</evidence>
<dbReference type="RefSeq" id="YP_010087434.1">
    <property type="nucleotide sequence ID" value="NC_055554.1"/>
</dbReference>
<dbReference type="Proteomes" id="UP000679767">
    <property type="component" value="Segment"/>
</dbReference>
<proteinExistence type="predicted"/>
<reference evidence="5" key="1">
    <citation type="submission" date="2017-11" db="EMBL/GenBank/DDBJ databases">
        <title>The distinct marsupial branch of gammaherpesviruses includes novel host-derived genes seldom found in other viruses.</title>
        <authorList>
            <person name="Vaz P.K."/>
        </authorList>
    </citation>
    <scope>NUCLEOTIDE SEQUENCE</scope>
    <source>
        <strain evidence="5">V3187/11</strain>
    </source>
</reference>
<organism evidence="5">
    <name type="scientific">Vombatid gammaherpesvirus 1</name>
    <dbReference type="NCBI Taxonomy" id="2052651"/>
    <lineage>
        <taxon>Viruses</taxon>
        <taxon>Duplodnaviria</taxon>
        <taxon>Heunggongvirae</taxon>
        <taxon>Peploviricota</taxon>
        <taxon>Herviviricetes</taxon>
        <taxon>Herpesvirales</taxon>
        <taxon>Orthoherpesviridae</taxon>
        <taxon>Gammaherpesvirinae</taxon>
        <taxon>Manticavirus</taxon>
        <taxon>Manticavirus vombatidgamma1</taxon>
    </lineage>
</organism>
<evidence type="ECO:0000256" key="2">
    <source>
        <dbReference type="ARBA" id="ARBA00022562"/>
    </source>
</evidence>
<dbReference type="InterPro" id="IPR009299">
    <property type="entry name" value="Herpes_capsid"/>
</dbReference>
<dbReference type="Pfam" id="PF06112">
    <property type="entry name" value="Herpes_capsid"/>
    <property type="match status" value="1"/>
</dbReference>
<evidence type="ECO:0000256" key="4">
    <source>
        <dbReference type="SAM" id="MobiDB-lite"/>
    </source>
</evidence>
<protein>
    <submittedName>
        <fullName evidence="5">Capsid protein</fullName>
    </submittedName>
</protein>
<accession>A0A3Q8J4G4</accession>
<gene>
    <name evidence="5" type="primary">ORF65</name>
</gene>
<keyword evidence="2" id="KW-1048">Host nucleus</keyword>
<dbReference type="GeneID" id="65102718"/>
<evidence type="ECO:0000256" key="3">
    <source>
        <dbReference type="ARBA" id="ARBA00022844"/>
    </source>
</evidence>
<keyword evidence="6" id="KW-1185">Reference proteome</keyword>
<feature type="compositionally biased region" description="Low complexity" evidence="4">
    <location>
        <begin position="17"/>
        <end position="26"/>
    </location>
</feature>
<evidence type="ECO:0000313" key="5">
    <source>
        <dbReference type="EMBL" id="AZB49164.1"/>
    </source>
</evidence>
<feature type="compositionally biased region" description="Low complexity" evidence="4">
    <location>
        <begin position="138"/>
        <end position="153"/>
    </location>
</feature>
<name>A0A3Q8J4G4_9GAMA</name>